<dbReference type="AlphaFoldDB" id="A0A8S2V838"/>
<dbReference type="PANTHER" id="PTHR46154">
    <property type="match status" value="1"/>
</dbReference>
<name>A0A8S2V838_9BILA</name>
<keyword evidence="2" id="KW-0472">Membrane</keyword>
<dbReference type="GO" id="GO:0005886">
    <property type="term" value="C:plasma membrane"/>
    <property type="evidence" value="ECO:0007669"/>
    <property type="project" value="TreeGrafter"/>
</dbReference>
<dbReference type="GO" id="GO:0015606">
    <property type="term" value="F:spermidine transmembrane transporter activity"/>
    <property type="evidence" value="ECO:0007669"/>
    <property type="project" value="TreeGrafter"/>
</dbReference>
<dbReference type="InterPro" id="IPR031155">
    <property type="entry name" value="DUR"/>
</dbReference>
<keyword evidence="1" id="KW-0813">Transport</keyword>
<protein>
    <submittedName>
        <fullName evidence="3">Uncharacterized protein</fullName>
    </submittedName>
</protein>
<feature type="transmembrane region" description="Helical" evidence="2">
    <location>
        <begin position="52"/>
        <end position="76"/>
    </location>
</feature>
<evidence type="ECO:0000256" key="1">
    <source>
        <dbReference type="ARBA" id="ARBA00022448"/>
    </source>
</evidence>
<dbReference type="InterPro" id="IPR038377">
    <property type="entry name" value="Na/Glc_symporter_sf"/>
</dbReference>
<feature type="transmembrane region" description="Helical" evidence="2">
    <location>
        <begin position="6"/>
        <end position="31"/>
    </location>
</feature>
<organism evidence="3 4">
    <name type="scientific">Rotaria magnacalcarata</name>
    <dbReference type="NCBI Taxonomy" id="392030"/>
    <lineage>
        <taxon>Eukaryota</taxon>
        <taxon>Metazoa</taxon>
        <taxon>Spiralia</taxon>
        <taxon>Gnathifera</taxon>
        <taxon>Rotifera</taxon>
        <taxon>Eurotatoria</taxon>
        <taxon>Bdelloidea</taxon>
        <taxon>Philodinida</taxon>
        <taxon>Philodinidae</taxon>
        <taxon>Rotaria</taxon>
    </lineage>
</organism>
<dbReference type="GO" id="GO:0015489">
    <property type="term" value="F:putrescine transmembrane transporter activity"/>
    <property type="evidence" value="ECO:0007669"/>
    <property type="project" value="TreeGrafter"/>
</dbReference>
<gene>
    <name evidence="3" type="ORF">SMN809_LOCUS29738</name>
</gene>
<comment type="caution">
    <text evidence="3">The sequence shown here is derived from an EMBL/GenBank/DDBJ whole genome shotgun (WGS) entry which is preliminary data.</text>
</comment>
<dbReference type="PANTHER" id="PTHR46154:SF4">
    <property type="entry name" value="UREA ACTIVE TRANSPORTER"/>
    <property type="match status" value="1"/>
</dbReference>
<keyword evidence="2" id="KW-1133">Transmembrane helix</keyword>
<sequence length="77" mass="8524">GYILGGISWFAVPLLAATTMGLAAVSFDAVSSIITYDLYKTYFNREASGNRLIYISHVSVLTFGLIHECLIDWTVLY</sequence>
<dbReference type="Proteomes" id="UP000676336">
    <property type="component" value="Unassembled WGS sequence"/>
</dbReference>
<dbReference type="EMBL" id="CAJOBI010053829">
    <property type="protein sequence ID" value="CAF4384798.1"/>
    <property type="molecule type" value="Genomic_DNA"/>
</dbReference>
<dbReference type="GO" id="GO:0015204">
    <property type="term" value="F:urea transmembrane transporter activity"/>
    <property type="evidence" value="ECO:0007669"/>
    <property type="project" value="InterPro"/>
</dbReference>
<evidence type="ECO:0000256" key="2">
    <source>
        <dbReference type="SAM" id="Phobius"/>
    </source>
</evidence>
<feature type="non-terminal residue" evidence="3">
    <location>
        <position position="1"/>
    </location>
</feature>
<accession>A0A8S2V838</accession>
<dbReference type="Gene3D" id="1.20.1730.10">
    <property type="entry name" value="Sodium/glucose cotransporter"/>
    <property type="match status" value="1"/>
</dbReference>
<keyword evidence="2" id="KW-0812">Transmembrane</keyword>
<evidence type="ECO:0000313" key="3">
    <source>
        <dbReference type="EMBL" id="CAF4384798.1"/>
    </source>
</evidence>
<evidence type="ECO:0000313" key="4">
    <source>
        <dbReference type="Proteomes" id="UP000676336"/>
    </source>
</evidence>
<reference evidence="3" key="1">
    <citation type="submission" date="2021-02" db="EMBL/GenBank/DDBJ databases">
        <authorList>
            <person name="Nowell W R."/>
        </authorList>
    </citation>
    <scope>NUCLEOTIDE SEQUENCE</scope>
</reference>
<proteinExistence type="predicted"/>